<dbReference type="Proteomes" id="UP000298545">
    <property type="component" value="Plasmid pTiCFBP5473"/>
</dbReference>
<dbReference type="KEGG" id="alf:CFBP5473_24860"/>
<evidence type="ECO:0000313" key="4">
    <source>
        <dbReference type="Proteomes" id="UP000298545"/>
    </source>
</evidence>
<feature type="domain" description="HTH marR-type" evidence="1">
    <location>
        <begin position="7"/>
        <end position="140"/>
    </location>
</feature>
<dbReference type="PANTHER" id="PTHR33164:SF106">
    <property type="entry name" value="TRANSCRIPTIONAL REGULATORY PROTEIN"/>
    <property type="match status" value="1"/>
</dbReference>
<dbReference type="EMBL" id="CP039694">
    <property type="protein sequence ID" value="QCJ01169.1"/>
    <property type="molecule type" value="Genomic_DNA"/>
</dbReference>
<evidence type="ECO:0000313" key="3">
    <source>
        <dbReference type="EMBL" id="QYA10179.1"/>
    </source>
</evidence>
<dbReference type="GO" id="GO:0003700">
    <property type="term" value="F:DNA-binding transcription factor activity"/>
    <property type="evidence" value="ECO:0007669"/>
    <property type="project" value="InterPro"/>
</dbReference>
<sequence>MNRETRQERLAHALGRMLQAAEDAMESAARQGKMHPTDLRCISLLQSSTTPVSPKEIIKILGLTSGSGTALFDRLEKLGFTTRIPNADDRRSVLIELDHVAAKAPLALLGDLRERYRQVTERFSDGELDIIADYLEAISKLRPSADYDQS</sequence>
<keyword evidence="2" id="KW-0614">Plasmid</keyword>
<dbReference type="InterPro" id="IPR000835">
    <property type="entry name" value="HTH_MarR-typ"/>
</dbReference>
<evidence type="ECO:0000313" key="5">
    <source>
        <dbReference type="Proteomes" id="UP000826513"/>
    </source>
</evidence>
<geneLocation type="plasmid" evidence="2">
    <name>pTiCFBP5473</name>
</geneLocation>
<organism evidence="2 4">
    <name type="scientific">Agrobacterium larrymoorei</name>
    <dbReference type="NCBI Taxonomy" id="160699"/>
    <lineage>
        <taxon>Bacteria</taxon>
        <taxon>Pseudomonadati</taxon>
        <taxon>Pseudomonadota</taxon>
        <taxon>Alphaproteobacteria</taxon>
        <taxon>Hyphomicrobiales</taxon>
        <taxon>Rhizobiaceae</taxon>
        <taxon>Rhizobium/Agrobacterium group</taxon>
        <taxon>Agrobacterium</taxon>
    </lineage>
</organism>
<dbReference type="InterPro" id="IPR036390">
    <property type="entry name" value="WH_DNA-bd_sf"/>
</dbReference>
<dbReference type="SMART" id="SM00347">
    <property type="entry name" value="HTH_MARR"/>
    <property type="match status" value="1"/>
</dbReference>
<protein>
    <submittedName>
        <fullName evidence="2">MarR family transcriptional regulator</fullName>
    </submittedName>
</protein>
<dbReference type="OrthoDB" id="511972at2"/>
<name>A0A4D7DY31_9HYPH</name>
<dbReference type="PRINTS" id="PR00598">
    <property type="entry name" value="HTHMARR"/>
</dbReference>
<dbReference type="Pfam" id="PF12802">
    <property type="entry name" value="MarR_2"/>
    <property type="match status" value="1"/>
</dbReference>
<dbReference type="SUPFAM" id="SSF46785">
    <property type="entry name" value="Winged helix' DNA-binding domain"/>
    <property type="match status" value="1"/>
</dbReference>
<dbReference type="EMBL" id="CP072169">
    <property type="protein sequence ID" value="QYA10179.1"/>
    <property type="molecule type" value="Genomic_DNA"/>
</dbReference>
<dbReference type="RefSeq" id="WP_084631754.1">
    <property type="nucleotide sequence ID" value="NZ_CP039694.1"/>
</dbReference>
<accession>A0A4D7DY31</accession>
<geneLocation type="plasmid" evidence="4">
    <name>pticfbp5473</name>
</geneLocation>
<evidence type="ECO:0000259" key="1">
    <source>
        <dbReference type="PROSITE" id="PS50995"/>
    </source>
</evidence>
<dbReference type="InterPro" id="IPR036388">
    <property type="entry name" value="WH-like_DNA-bd_sf"/>
</dbReference>
<dbReference type="STRING" id="1367849.GCA_000518585_03888"/>
<dbReference type="PROSITE" id="PS50995">
    <property type="entry name" value="HTH_MARR_2"/>
    <property type="match status" value="1"/>
</dbReference>
<reference evidence="3 5" key="2">
    <citation type="submission" date="2021-03" db="EMBL/GenBank/DDBJ databases">
        <title>Rapid diversification of plasmids in a genus of pathogenic and nitrogen fixing bacteria.</title>
        <authorList>
            <person name="Weisberg A.J."/>
            <person name="Miller M."/>
            <person name="Ream W."/>
            <person name="Grunwald N.J."/>
            <person name="Chang J.H."/>
        </authorList>
    </citation>
    <scope>NUCLEOTIDE SEQUENCE [LARGE SCALE GENOMIC DNA]</scope>
    <source>
        <strain evidence="3 5">AF3.44</strain>
        <plasmid evidence="3 5">pTiAF3.44</plasmid>
    </source>
</reference>
<reference evidence="2 4" key="1">
    <citation type="submission" date="2019-04" db="EMBL/GenBank/DDBJ databases">
        <title>Complete genome sequence of Agrobacterium larrymoorei CFBP5473.</title>
        <authorList>
            <person name="Haryono M."/>
            <person name="Chou L."/>
            <person name="Lin Y.-C."/>
            <person name="Lai E.-M."/>
            <person name="Kuo C.-H."/>
        </authorList>
    </citation>
    <scope>NUCLEOTIDE SEQUENCE [LARGE SCALE GENOMIC DNA]</scope>
    <source>
        <strain evidence="2 4">CFBP5473</strain>
        <plasmid evidence="4">pticfbp5473</plasmid>
        <plasmid evidence="2">pTiCFBP5473</plasmid>
    </source>
</reference>
<gene>
    <name evidence="2" type="ORF">CFBP5473_24860</name>
    <name evidence="3" type="ORF">J5285_23510</name>
</gene>
<dbReference type="Gene3D" id="1.10.10.10">
    <property type="entry name" value="Winged helix-like DNA-binding domain superfamily/Winged helix DNA-binding domain"/>
    <property type="match status" value="1"/>
</dbReference>
<keyword evidence="5" id="KW-1185">Reference proteome</keyword>
<proteinExistence type="predicted"/>
<dbReference type="GO" id="GO:0006950">
    <property type="term" value="P:response to stress"/>
    <property type="evidence" value="ECO:0007669"/>
    <property type="project" value="TreeGrafter"/>
</dbReference>
<dbReference type="Proteomes" id="UP000826513">
    <property type="component" value="Plasmid pTiAF3.44"/>
</dbReference>
<dbReference type="InterPro" id="IPR039422">
    <property type="entry name" value="MarR/SlyA-like"/>
</dbReference>
<evidence type="ECO:0000313" key="2">
    <source>
        <dbReference type="EMBL" id="QCJ01169.1"/>
    </source>
</evidence>
<geneLocation type="plasmid" evidence="3 5">
    <name>pTiAF3.44</name>
</geneLocation>
<dbReference type="PANTHER" id="PTHR33164">
    <property type="entry name" value="TRANSCRIPTIONAL REGULATOR, MARR FAMILY"/>
    <property type="match status" value="1"/>
</dbReference>
<dbReference type="AlphaFoldDB" id="A0A4D7DY31"/>